<proteinExistence type="predicted"/>
<comment type="caution">
    <text evidence="1">The sequence shown here is derived from an EMBL/GenBank/DDBJ whole genome shotgun (WGS) entry which is preliminary data.</text>
</comment>
<dbReference type="EMBL" id="JABFYL010000012">
    <property type="protein sequence ID" value="NVN49219.1"/>
    <property type="molecule type" value="Genomic_DNA"/>
</dbReference>
<protein>
    <submittedName>
        <fullName evidence="1">Uncharacterized protein</fullName>
    </submittedName>
</protein>
<name>A0A850PFL6_9MYCO</name>
<accession>A0A850PFL6</accession>
<dbReference type="Proteomes" id="UP000570517">
    <property type="component" value="Unassembled WGS sequence"/>
</dbReference>
<evidence type="ECO:0000313" key="1">
    <source>
        <dbReference type="EMBL" id="NVN49219.1"/>
    </source>
</evidence>
<reference evidence="1 2" key="1">
    <citation type="submission" date="2020-05" db="EMBL/GenBank/DDBJ databases">
        <title>Draft genome sequence of Mycobacterium hippocampi DL, isolated from European seabass, Dicentrarchus labrax, reared in fish farms.</title>
        <authorList>
            <person name="Stathopoulou P."/>
            <person name="Asimakis E."/>
            <person name="Tzokas K."/>
            <person name="Batargias C."/>
            <person name="Tsiamis G."/>
        </authorList>
    </citation>
    <scope>NUCLEOTIDE SEQUENCE [LARGE SCALE GENOMIC DNA]</scope>
    <source>
        <strain evidence="1 2">DL</strain>
    </source>
</reference>
<dbReference type="RefSeq" id="WP_178357606.1">
    <property type="nucleotide sequence ID" value="NZ_JABFYL010000012.1"/>
</dbReference>
<evidence type="ECO:0000313" key="2">
    <source>
        <dbReference type="Proteomes" id="UP000570517"/>
    </source>
</evidence>
<organism evidence="1 2">
    <name type="scientific">Mycolicibacterium hippocampi</name>
    <dbReference type="NCBI Taxonomy" id="659824"/>
    <lineage>
        <taxon>Bacteria</taxon>
        <taxon>Bacillati</taxon>
        <taxon>Actinomycetota</taxon>
        <taxon>Actinomycetes</taxon>
        <taxon>Mycobacteriales</taxon>
        <taxon>Mycobacteriaceae</taxon>
        <taxon>Mycolicibacterium</taxon>
    </lineage>
</organism>
<sequence length="102" mass="11611">MEEGAATVRHIRRTAGEAGHVSYEVDIRTADGETRHYAFNGNLFVGPVLMFMKDDHGQSDTAVIDHPRQFGEFATEDWVHRFFAEWQDRDEDTEHVADSSAD</sequence>
<keyword evidence="2" id="KW-1185">Reference proteome</keyword>
<dbReference type="AlphaFoldDB" id="A0A850PFL6"/>
<gene>
    <name evidence="1" type="ORF">HLY00_2105</name>
</gene>